<dbReference type="Proteomes" id="UP001203423">
    <property type="component" value="Unassembled WGS sequence"/>
</dbReference>
<gene>
    <name evidence="1" type="ORF">L2764_04860</name>
</gene>
<protein>
    <submittedName>
        <fullName evidence="1">Uncharacterized protein</fullName>
    </submittedName>
</protein>
<keyword evidence="2" id="KW-1185">Reference proteome</keyword>
<dbReference type="EMBL" id="JAKIKS010000012">
    <property type="protein sequence ID" value="MCL1123833.1"/>
    <property type="molecule type" value="Genomic_DNA"/>
</dbReference>
<evidence type="ECO:0000313" key="2">
    <source>
        <dbReference type="Proteomes" id="UP001203423"/>
    </source>
</evidence>
<reference evidence="1 2" key="1">
    <citation type="submission" date="2022-01" db="EMBL/GenBank/DDBJ databases">
        <title>Whole genome-based taxonomy of the Shewanellaceae.</title>
        <authorList>
            <person name="Martin-Rodriguez A.J."/>
        </authorList>
    </citation>
    <scope>NUCLEOTIDE SEQUENCE [LARGE SCALE GENOMIC DNA]</scope>
    <source>
        <strain evidence="1 2">DSM 17177</strain>
    </source>
</reference>
<sequence>MSELKLSVIFFDLQPSSVCRLADSAWVSAIYKGKTQALKIFMQALTYTLTHLDLWGAVNSLYFVNTSG</sequence>
<accession>A0ABT0L812</accession>
<evidence type="ECO:0000313" key="1">
    <source>
        <dbReference type="EMBL" id="MCL1123833.1"/>
    </source>
</evidence>
<dbReference type="RefSeq" id="WP_248939119.1">
    <property type="nucleotide sequence ID" value="NZ_JAKIKS010000012.1"/>
</dbReference>
<name>A0ABT0L812_9GAMM</name>
<organism evidence="1 2">
    <name type="scientific">Shewanella surugensis</name>
    <dbReference type="NCBI Taxonomy" id="212020"/>
    <lineage>
        <taxon>Bacteria</taxon>
        <taxon>Pseudomonadati</taxon>
        <taxon>Pseudomonadota</taxon>
        <taxon>Gammaproteobacteria</taxon>
        <taxon>Alteromonadales</taxon>
        <taxon>Shewanellaceae</taxon>
        <taxon>Shewanella</taxon>
    </lineage>
</organism>
<proteinExistence type="predicted"/>
<comment type="caution">
    <text evidence="1">The sequence shown here is derived from an EMBL/GenBank/DDBJ whole genome shotgun (WGS) entry which is preliminary data.</text>
</comment>